<evidence type="ECO:0000313" key="9">
    <source>
        <dbReference type="Proteomes" id="UP001443914"/>
    </source>
</evidence>
<keyword evidence="6" id="KW-0833">Ubl conjugation pathway</keyword>
<comment type="catalytic activity">
    <reaction evidence="1">
        <text>S-ubiquitinyl-[E2 ubiquitin-conjugating enzyme]-L-cysteine + [acceptor protein]-L-lysine = [E2 ubiquitin-conjugating enzyme]-L-cysteine + N(6)-ubiquitinyl-[acceptor protein]-L-lysine.</text>
        <dbReference type="EC" id="2.3.2.27"/>
    </reaction>
</comment>
<dbReference type="InterPro" id="IPR011989">
    <property type="entry name" value="ARM-like"/>
</dbReference>
<dbReference type="SMART" id="SM00504">
    <property type="entry name" value="Ubox"/>
    <property type="match status" value="1"/>
</dbReference>
<organism evidence="8 9">
    <name type="scientific">Saponaria officinalis</name>
    <name type="common">Common soapwort</name>
    <name type="synonym">Lychnis saponaria</name>
    <dbReference type="NCBI Taxonomy" id="3572"/>
    <lineage>
        <taxon>Eukaryota</taxon>
        <taxon>Viridiplantae</taxon>
        <taxon>Streptophyta</taxon>
        <taxon>Embryophyta</taxon>
        <taxon>Tracheophyta</taxon>
        <taxon>Spermatophyta</taxon>
        <taxon>Magnoliopsida</taxon>
        <taxon>eudicotyledons</taxon>
        <taxon>Gunneridae</taxon>
        <taxon>Pentapetalae</taxon>
        <taxon>Caryophyllales</taxon>
        <taxon>Caryophyllaceae</taxon>
        <taxon>Caryophylleae</taxon>
        <taxon>Saponaria</taxon>
    </lineage>
</organism>
<dbReference type="FunFam" id="1.25.10.10:FF:000330">
    <property type="entry name" value="RING-type E3 ubiquitin transferase"/>
    <property type="match status" value="1"/>
</dbReference>
<dbReference type="Pfam" id="PF04564">
    <property type="entry name" value="U-box"/>
    <property type="match status" value="1"/>
</dbReference>
<dbReference type="Gene3D" id="3.30.40.10">
    <property type="entry name" value="Zinc/RING finger domain, C3HC4 (zinc finger)"/>
    <property type="match status" value="1"/>
</dbReference>
<dbReference type="Gene3D" id="1.25.10.10">
    <property type="entry name" value="Leucine-rich Repeat Variant"/>
    <property type="match status" value="1"/>
</dbReference>
<evidence type="ECO:0000256" key="3">
    <source>
        <dbReference type="ARBA" id="ARBA00012483"/>
    </source>
</evidence>
<dbReference type="PANTHER" id="PTHR23315">
    <property type="entry name" value="U BOX DOMAIN-CONTAINING"/>
    <property type="match status" value="1"/>
</dbReference>
<evidence type="ECO:0000256" key="4">
    <source>
        <dbReference type="ARBA" id="ARBA00022679"/>
    </source>
</evidence>
<dbReference type="InterPro" id="IPR016024">
    <property type="entry name" value="ARM-type_fold"/>
</dbReference>
<evidence type="ECO:0000259" key="7">
    <source>
        <dbReference type="PROSITE" id="PS51698"/>
    </source>
</evidence>
<evidence type="ECO:0000256" key="5">
    <source>
        <dbReference type="ARBA" id="ARBA00022737"/>
    </source>
</evidence>
<keyword evidence="4" id="KW-0808">Transferase</keyword>
<protein>
    <recommendedName>
        <fullName evidence="3">RING-type E3 ubiquitin transferase</fullName>
        <ecNumber evidence="3">2.3.2.27</ecNumber>
    </recommendedName>
</protein>
<accession>A0AAW1LPH4</accession>
<dbReference type="InterPro" id="IPR000225">
    <property type="entry name" value="Armadillo"/>
</dbReference>
<evidence type="ECO:0000256" key="6">
    <source>
        <dbReference type="ARBA" id="ARBA00022786"/>
    </source>
</evidence>
<evidence type="ECO:0000256" key="2">
    <source>
        <dbReference type="ARBA" id="ARBA00004906"/>
    </source>
</evidence>
<feature type="domain" description="U-box" evidence="7">
    <location>
        <begin position="1"/>
        <end position="57"/>
    </location>
</feature>
<keyword evidence="9" id="KW-1185">Reference proteome</keyword>
<dbReference type="PANTHER" id="PTHR23315:SF253">
    <property type="entry name" value="U-BOX DOMAIN-CONTAINING PROTEIN 9"/>
    <property type="match status" value="1"/>
</dbReference>
<gene>
    <name evidence="8" type="ORF">RND81_04G217100</name>
</gene>
<dbReference type="InterPro" id="IPR003613">
    <property type="entry name" value="Ubox_domain"/>
</dbReference>
<dbReference type="GO" id="GO:0061630">
    <property type="term" value="F:ubiquitin protein ligase activity"/>
    <property type="evidence" value="ECO:0007669"/>
    <property type="project" value="UniProtKB-EC"/>
</dbReference>
<dbReference type="PROSITE" id="PS51698">
    <property type="entry name" value="U_BOX"/>
    <property type="match status" value="1"/>
</dbReference>
<dbReference type="GO" id="GO:0016567">
    <property type="term" value="P:protein ubiquitination"/>
    <property type="evidence" value="ECO:0007669"/>
    <property type="project" value="InterPro"/>
</dbReference>
<dbReference type="SUPFAM" id="SSF57850">
    <property type="entry name" value="RING/U-box"/>
    <property type="match status" value="1"/>
</dbReference>
<dbReference type="SMART" id="SM00185">
    <property type="entry name" value="ARM"/>
    <property type="match status" value="2"/>
</dbReference>
<dbReference type="AlphaFoldDB" id="A0AAW1LPH4"/>
<dbReference type="SUPFAM" id="SSF48371">
    <property type="entry name" value="ARM repeat"/>
    <property type="match status" value="1"/>
</dbReference>
<keyword evidence="5" id="KW-0677">Repeat</keyword>
<name>A0AAW1LPH4_SAPOF</name>
<dbReference type="InterPro" id="IPR013083">
    <property type="entry name" value="Znf_RING/FYVE/PHD"/>
</dbReference>
<comment type="pathway">
    <text evidence="2">Protein modification; protein ubiquitination.</text>
</comment>
<dbReference type="Proteomes" id="UP001443914">
    <property type="component" value="Unassembled WGS sequence"/>
</dbReference>
<dbReference type="Pfam" id="PF00514">
    <property type="entry name" value="Arm"/>
    <property type="match status" value="1"/>
</dbReference>
<reference evidence="8" key="1">
    <citation type="submission" date="2024-03" db="EMBL/GenBank/DDBJ databases">
        <title>WGS assembly of Saponaria officinalis var. Norfolk2.</title>
        <authorList>
            <person name="Jenkins J."/>
            <person name="Shu S."/>
            <person name="Grimwood J."/>
            <person name="Barry K."/>
            <person name="Goodstein D."/>
            <person name="Schmutz J."/>
            <person name="Leebens-Mack J."/>
            <person name="Osbourn A."/>
        </authorList>
    </citation>
    <scope>NUCLEOTIDE SEQUENCE [LARGE SCALE GENOMIC DNA]</scope>
    <source>
        <strain evidence="8">JIC</strain>
    </source>
</reference>
<sequence length="367" mass="40796">MIFRHLQTYDRPFIHKWLKDGHRTCPQTQQVLSHTVLTPNHLVRELIAQWCKDHGIQLPPPVKDLDEGVITDADRGHLNSLLDKLSSTLSEQKQAAREIRLLTKRMPSFRSFFGESVDAIPQLLNPLSLSEKLDDHPDLQEDLVTVILNLSIHDNNKQVIGEHPLVIPLLVESLTRGTIDTRSNAAAALFTLSALDSNKLLIGKSGALKPLIDLLDGGHPLAMKDAASAIFNLCVVVENRGRAVRDGAVRVMLHKIMDGILVDELLSILAVLATHQVAVEELSELGAVKCLLGIIRGNTCERNKENCIAILHSICINNRTKLKELRDEEKAYCTISKLSEHGTSRAKRKANSLLDRLYRGINLTHTA</sequence>
<dbReference type="EC" id="2.3.2.27" evidence="3"/>
<comment type="caution">
    <text evidence="8">The sequence shown here is derived from an EMBL/GenBank/DDBJ whole genome shotgun (WGS) entry which is preliminary data.</text>
</comment>
<dbReference type="EMBL" id="JBDFQZ010000004">
    <property type="protein sequence ID" value="KAK9735643.1"/>
    <property type="molecule type" value="Genomic_DNA"/>
</dbReference>
<evidence type="ECO:0000313" key="8">
    <source>
        <dbReference type="EMBL" id="KAK9735643.1"/>
    </source>
</evidence>
<proteinExistence type="predicted"/>
<evidence type="ECO:0000256" key="1">
    <source>
        <dbReference type="ARBA" id="ARBA00000900"/>
    </source>
</evidence>